<dbReference type="AlphaFoldDB" id="W9C814"/>
<organism evidence="3 4">
    <name type="scientific">Sclerotinia borealis (strain F-4128)</name>
    <dbReference type="NCBI Taxonomy" id="1432307"/>
    <lineage>
        <taxon>Eukaryota</taxon>
        <taxon>Fungi</taxon>
        <taxon>Dikarya</taxon>
        <taxon>Ascomycota</taxon>
        <taxon>Pezizomycotina</taxon>
        <taxon>Leotiomycetes</taxon>
        <taxon>Helotiales</taxon>
        <taxon>Sclerotiniaceae</taxon>
        <taxon>Sclerotinia</taxon>
    </lineage>
</organism>
<keyword evidence="1" id="KW-0812">Transmembrane</keyword>
<keyword evidence="4" id="KW-1185">Reference proteome</keyword>
<evidence type="ECO:0008006" key="5">
    <source>
        <dbReference type="Google" id="ProtNLM"/>
    </source>
</evidence>
<keyword evidence="1" id="KW-0472">Membrane</keyword>
<evidence type="ECO:0000313" key="3">
    <source>
        <dbReference type="EMBL" id="ESZ92872.1"/>
    </source>
</evidence>
<name>W9C814_SCLBF</name>
<evidence type="ECO:0000256" key="2">
    <source>
        <dbReference type="SAM" id="SignalP"/>
    </source>
</evidence>
<reference evidence="3 4" key="1">
    <citation type="journal article" date="2014" name="Genome Announc.">
        <title>Draft genome sequence of Sclerotinia borealis, a psychrophilic plant pathogenic fungus.</title>
        <authorList>
            <person name="Mardanov A.V."/>
            <person name="Beletsky A.V."/>
            <person name="Kadnikov V.V."/>
            <person name="Ignatov A.N."/>
            <person name="Ravin N.V."/>
        </authorList>
    </citation>
    <scope>NUCLEOTIDE SEQUENCE [LARGE SCALE GENOMIC DNA]</scope>
    <source>
        <strain evidence="4">F-4157</strain>
    </source>
</reference>
<feature type="signal peptide" evidence="2">
    <location>
        <begin position="1"/>
        <end position="17"/>
    </location>
</feature>
<accession>W9C814</accession>
<dbReference type="HOGENOM" id="CLU_070640_0_0_1"/>
<dbReference type="Proteomes" id="UP000019487">
    <property type="component" value="Unassembled WGS sequence"/>
</dbReference>
<evidence type="ECO:0000313" key="4">
    <source>
        <dbReference type="Proteomes" id="UP000019487"/>
    </source>
</evidence>
<feature type="chain" id="PRO_5004920195" description="Peptidyl-tRNA hydrolase" evidence="2">
    <location>
        <begin position="18"/>
        <end position="267"/>
    </location>
</feature>
<dbReference type="STRING" id="1432307.W9C814"/>
<feature type="transmembrane region" description="Helical" evidence="1">
    <location>
        <begin position="214"/>
        <end position="234"/>
    </location>
</feature>
<gene>
    <name evidence="3" type="ORF">SBOR_6735</name>
</gene>
<keyword evidence="2" id="KW-0732">Signal</keyword>
<keyword evidence="1" id="KW-1133">Transmembrane helix</keyword>
<sequence>MRISTISLLALPLLVSAQESPLDQAKAQAQYWFGKLQSYIPSPSSTTPLETSVLKVGSAKIHHLTLDTWHDTIRGSVNPESSSLPQEWWVLTTGGNKTCFGLCDNVERAFNESAAIFSLDSTAPDLAILNCDEQPVLCNSWGAGPPHLWTMEVGVPGSPVPIITLPLNTTTTNVNTFTNLHATKSYKKKAPYEGWFHPFDGPLAQYGAAVPAGYVLWFFSVVPSWMFMIGISFVSRTIMSKRTQGPGAAAAAAARPRAAPAGDGVAY</sequence>
<comment type="caution">
    <text evidence="3">The sequence shown here is derived from an EMBL/GenBank/DDBJ whole genome shotgun (WGS) entry which is preliminary data.</text>
</comment>
<dbReference type="EMBL" id="AYSA01000353">
    <property type="protein sequence ID" value="ESZ92872.1"/>
    <property type="molecule type" value="Genomic_DNA"/>
</dbReference>
<evidence type="ECO:0000256" key="1">
    <source>
        <dbReference type="SAM" id="Phobius"/>
    </source>
</evidence>
<protein>
    <recommendedName>
        <fullName evidence="5">Peptidyl-tRNA hydrolase</fullName>
    </recommendedName>
</protein>
<proteinExistence type="predicted"/>
<dbReference type="OrthoDB" id="1733656at2759"/>